<accession>A0AAE9XRA2</accession>
<dbReference type="EMBL" id="CP116805">
    <property type="protein sequence ID" value="WCL53691.1"/>
    <property type="molecule type" value="Genomic_DNA"/>
</dbReference>
<reference evidence="2" key="1">
    <citation type="submission" date="2023-01" db="EMBL/GenBank/DDBJ databases">
        <title>The genome sequence of Kordiimonadaceae bacterium 6D33.</title>
        <authorList>
            <person name="Liu Y."/>
        </authorList>
    </citation>
    <scope>NUCLEOTIDE SEQUENCE</scope>
    <source>
        <strain evidence="2">6D33</strain>
    </source>
</reference>
<feature type="transmembrane region" description="Helical" evidence="1">
    <location>
        <begin position="44"/>
        <end position="62"/>
    </location>
</feature>
<keyword evidence="1" id="KW-1133">Transmembrane helix</keyword>
<dbReference type="KEGG" id="gso:PH603_14215"/>
<evidence type="ECO:0000313" key="2">
    <source>
        <dbReference type="EMBL" id="WCL53691.1"/>
    </source>
</evidence>
<evidence type="ECO:0000313" key="3">
    <source>
        <dbReference type="Proteomes" id="UP001217500"/>
    </source>
</evidence>
<gene>
    <name evidence="2" type="ORF">PH603_14215</name>
</gene>
<keyword evidence="1" id="KW-0812">Transmembrane</keyword>
<protein>
    <submittedName>
        <fullName evidence="2">DUF2842 domain-containing protein</fullName>
    </submittedName>
</protein>
<dbReference type="Proteomes" id="UP001217500">
    <property type="component" value="Chromosome"/>
</dbReference>
<dbReference type="RefSeq" id="WP_289503217.1">
    <property type="nucleotide sequence ID" value="NZ_CP116805.1"/>
</dbReference>
<dbReference type="InterPro" id="IPR021265">
    <property type="entry name" value="DUF2842"/>
</dbReference>
<keyword evidence="3" id="KW-1185">Reference proteome</keyword>
<keyword evidence="1" id="KW-0472">Membrane</keyword>
<dbReference type="Pfam" id="PF11003">
    <property type="entry name" value="DUF2842"/>
    <property type="match status" value="1"/>
</dbReference>
<feature type="transmembrane region" description="Helical" evidence="1">
    <location>
        <begin position="12"/>
        <end position="32"/>
    </location>
</feature>
<proteinExistence type="predicted"/>
<name>A0AAE9XRA2_9PROT</name>
<evidence type="ECO:0000256" key="1">
    <source>
        <dbReference type="SAM" id="Phobius"/>
    </source>
</evidence>
<dbReference type="AlphaFoldDB" id="A0AAE9XRA2"/>
<sequence length="78" mass="8772">MEPSRPSSRNAIGVLILIFGLMLYAFGAAAIGDLINDWHVAIQFIYYAIAGILWIFPVRRLFLWMAQSKNRSNGGQTE</sequence>
<organism evidence="2 3">
    <name type="scientific">Gimibacter soli</name>
    <dbReference type="NCBI Taxonomy" id="3024400"/>
    <lineage>
        <taxon>Bacteria</taxon>
        <taxon>Pseudomonadati</taxon>
        <taxon>Pseudomonadota</taxon>
        <taxon>Alphaproteobacteria</taxon>
        <taxon>Kordiimonadales</taxon>
        <taxon>Temperatibacteraceae</taxon>
        <taxon>Gimibacter</taxon>
    </lineage>
</organism>